<dbReference type="RefSeq" id="WP_146852938.1">
    <property type="nucleotide sequence ID" value="NZ_BAAAHR010000002.1"/>
</dbReference>
<evidence type="ECO:0000259" key="1">
    <source>
        <dbReference type="Pfam" id="PF11774"/>
    </source>
</evidence>
<evidence type="ECO:0000313" key="2">
    <source>
        <dbReference type="EMBL" id="GEK82339.1"/>
    </source>
</evidence>
<protein>
    <recommendedName>
        <fullName evidence="1">Lsr2 dimerization domain-containing protein</fullName>
    </recommendedName>
</protein>
<evidence type="ECO:0000313" key="4">
    <source>
        <dbReference type="Proteomes" id="UP000321154"/>
    </source>
</evidence>
<dbReference type="GO" id="GO:0003677">
    <property type="term" value="F:DNA binding"/>
    <property type="evidence" value="ECO:0007669"/>
    <property type="project" value="InterPro"/>
</dbReference>
<accession>A0A7W3JH07</accession>
<reference evidence="3 5" key="2">
    <citation type="submission" date="2020-07" db="EMBL/GenBank/DDBJ databases">
        <title>Sequencing the genomes of 1000 actinobacteria strains.</title>
        <authorList>
            <person name="Klenk H.-P."/>
        </authorList>
    </citation>
    <scope>NUCLEOTIDE SEQUENCE [LARGE SCALE GENOMIC DNA]</scope>
    <source>
        <strain evidence="3 5">DSM 10309</strain>
    </source>
</reference>
<name>A0A7W3JH07_9MICO</name>
<keyword evidence="4" id="KW-1185">Reference proteome</keyword>
<reference evidence="2 4" key="1">
    <citation type="submission" date="2019-07" db="EMBL/GenBank/DDBJ databases">
        <title>Whole genome shotgun sequence of Frigoribacterium faeni NBRC 103066.</title>
        <authorList>
            <person name="Hosoyama A."/>
            <person name="Uohara A."/>
            <person name="Ohji S."/>
            <person name="Ichikawa N."/>
        </authorList>
    </citation>
    <scope>NUCLEOTIDE SEQUENCE [LARGE SCALE GENOMIC DNA]</scope>
    <source>
        <strain evidence="2 4">NBRC 103066</strain>
    </source>
</reference>
<sequence length="75" mass="8289">MSQRTITQLIDDLDGSVIPGGMGRTVLFELDATTYELDLTDAHLDDLRAVLAPYVRAGRRTSKSLATKQRKKRAA</sequence>
<dbReference type="Proteomes" id="UP000522688">
    <property type="component" value="Unassembled WGS sequence"/>
</dbReference>
<dbReference type="InterPro" id="IPR024412">
    <property type="entry name" value="Lsr2_dim_dom"/>
</dbReference>
<dbReference type="EMBL" id="BJUV01000004">
    <property type="protein sequence ID" value="GEK82339.1"/>
    <property type="molecule type" value="Genomic_DNA"/>
</dbReference>
<dbReference type="EMBL" id="JACGWW010000001">
    <property type="protein sequence ID" value="MBA8812648.1"/>
    <property type="molecule type" value="Genomic_DNA"/>
</dbReference>
<comment type="caution">
    <text evidence="3">The sequence shown here is derived from an EMBL/GenBank/DDBJ whole genome shotgun (WGS) entry which is preliminary data.</text>
</comment>
<gene>
    <name evidence="3" type="ORF">FB463_000872</name>
    <name evidence="2" type="ORF">FFA01_06480</name>
</gene>
<evidence type="ECO:0000313" key="3">
    <source>
        <dbReference type="EMBL" id="MBA8812648.1"/>
    </source>
</evidence>
<dbReference type="Proteomes" id="UP000321154">
    <property type="component" value="Unassembled WGS sequence"/>
</dbReference>
<organism evidence="3 5">
    <name type="scientific">Frigoribacterium faeni</name>
    <dbReference type="NCBI Taxonomy" id="145483"/>
    <lineage>
        <taxon>Bacteria</taxon>
        <taxon>Bacillati</taxon>
        <taxon>Actinomycetota</taxon>
        <taxon>Actinomycetes</taxon>
        <taxon>Micrococcales</taxon>
        <taxon>Microbacteriaceae</taxon>
        <taxon>Frigoribacterium</taxon>
    </lineage>
</organism>
<dbReference type="Gene3D" id="3.30.60.230">
    <property type="entry name" value="Lsr2, dimerization domain"/>
    <property type="match status" value="1"/>
</dbReference>
<dbReference type="InterPro" id="IPR042261">
    <property type="entry name" value="Lsr2-like_dimerization"/>
</dbReference>
<evidence type="ECO:0000313" key="5">
    <source>
        <dbReference type="Proteomes" id="UP000522688"/>
    </source>
</evidence>
<proteinExistence type="predicted"/>
<dbReference type="AlphaFoldDB" id="A0A7W3JH07"/>
<dbReference type="Pfam" id="PF11774">
    <property type="entry name" value="Lsr2"/>
    <property type="match status" value="1"/>
</dbReference>
<dbReference type="OrthoDB" id="4113332at2"/>
<feature type="domain" description="Lsr2 dimerization" evidence="1">
    <location>
        <begin position="1"/>
        <end position="61"/>
    </location>
</feature>